<organism evidence="1 2">
    <name type="scientific">Candidatus Viridilinea halotolerans</name>
    <dbReference type="NCBI Taxonomy" id="2491704"/>
    <lineage>
        <taxon>Bacteria</taxon>
        <taxon>Bacillati</taxon>
        <taxon>Chloroflexota</taxon>
        <taxon>Chloroflexia</taxon>
        <taxon>Chloroflexales</taxon>
        <taxon>Chloroflexineae</taxon>
        <taxon>Oscillochloridaceae</taxon>
        <taxon>Candidatus Viridilinea</taxon>
    </lineage>
</organism>
<comment type="caution">
    <text evidence="1">The sequence shown here is derived from an EMBL/GenBank/DDBJ whole genome shotgun (WGS) entry which is preliminary data.</text>
</comment>
<evidence type="ECO:0000313" key="1">
    <source>
        <dbReference type="EMBL" id="RRR70658.1"/>
    </source>
</evidence>
<dbReference type="Proteomes" id="UP000280307">
    <property type="component" value="Unassembled WGS sequence"/>
</dbReference>
<sequence>MRLSYPRTFMLVPLLVFSLLLTSFAASRVRADEHNADLAATITVRLHDLGLEFGAVTTWEASLYAGATAGEETDGRFSAWKTVADGMVSFTLPAEISEGSVAPWEAADNTYVRVRAQDTGDVYPTFDLVSNPFTLAPGRYAVDLTLSAAPVNTVVRVRLHDLGAAFGAVGPWEASLYQGAVAGQETGGRFTAWKPAQDGLVSFTLPTEVSAGNSAPWGVANDTYVRVRSSGENSYPSFDLVGRPFTLEAGFNLETHVELRRAVTVPAVPVTLNVDAATANVAVTLADLGLAFGAVSSWEASLYKGAVAGQETSGRFTAWKAPVNGVINFALPSEIMTDTTAPWGEANNTYVRLRATGDGVYPTFDLVSNPFTLNSGNYTATLQLASAARRDTVVQVTMAELGAAFGQIGTWEASLYAGATAGAETGGRFTAWKAAEDGVVTFVLPAEINAGNAAPWGQADNAYVRVRASGTGVYPTFDLVGRPFTLEEGRNVASHVALGRAITSTEQASARLLDVVTPTVTINFTDLGLPFGAVTTWEASLYNGATVGAETSGRFTAWKAVDQGVVQFDLPADATEGTTPWNEPENTYVRVRATGEGVYPTFDLVGMPFTLAANRTYSATMSLSSQAMTYTLVHAILADQGATFGQVGAWEASLYQGAVAGEEMSGRFTAWKPAQNGVVTFALPHEITSGQVAPWDVANGTYVRMRRVAGEGIYPTFDLVGAPFTLTRGPSITTQLNLHRMVRPSESGSQRIYLPIVAR</sequence>
<protein>
    <submittedName>
        <fullName evidence="1">Uncharacterized protein</fullName>
    </submittedName>
</protein>
<name>A0A426TY57_9CHLR</name>
<dbReference type="AlphaFoldDB" id="A0A426TY57"/>
<dbReference type="EMBL" id="RSAS01000504">
    <property type="protein sequence ID" value="RRR70658.1"/>
    <property type="molecule type" value="Genomic_DNA"/>
</dbReference>
<gene>
    <name evidence="1" type="ORF">EI684_12945</name>
</gene>
<accession>A0A426TY57</accession>
<reference evidence="1 2" key="1">
    <citation type="submission" date="2018-12" db="EMBL/GenBank/DDBJ databases">
        <title>Genome Sequence of Candidatus Viridilinea halotolerans isolated from saline sulfide-rich spring.</title>
        <authorList>
            <person name="Grouzdev D.S."/>
            <person name="Burganskaya E.I."/>
            <person name="Krutkina M.S."/>
            <person name="Sukhacheva M.V."/>
            <person name="Gorlenko V.M."/>
        </authorList>
    </citation>
    <scope>NUCLEOTIDE SEQUENCE [LARGE SCALE GENOMIC DNA]</scope>
    <source>
        <strain evidence="1">Chok-6</strain>
    </source>
</reference>
<proteinExistence type="predicted"/>
<evidence type="ECO:0000313" key="2">
    <source>
        <dbReference type="Proteomes" id="UP000280307"/>
    </source>
</evidence>